<evidence type="ECO:0000256" key="17">
    <source>
        <dbReference type="PIRSR" id="PIRSR017632-1"/>
    </source>
</evidence>
<dbReference type="InterPro" id="IPR029132">
    <property type="entry name" value="CBAH/NAAA_C"/>
</dbReference>
<dbReference type="GO" id="GO:0006665">
    <property type="term" value="P:sphingolipid metabolic process"/>
    <property type="evidence" value="ECO:0007669"/>
    <property type="project" value="UniProtKB-KW"/>
</dbReference>
<proteinExistence type="inferred from homology"/>
<evidence type="ECO:0000256" key="13">
    <source>
        <dbReference type="ARBA" id="ARBA00023157"/>
    </source>
</evidence>
<dbReference type="GO" id="GO:0005576">
    <property type="term" value="C:extracellular region"/>
    <property type="evidence" value="ECO:0007669"/>
    <property type="project" value="UniProtKB-SubCell"/>
</dbReference>
<keyword evidence="11" id="KW-0443">Lipid metabolism</keyword>
<evidence type="ECO:0000256" key="3">
    <source>
        <dbReference type="ARBA" id="ARBA00004760"/>
    </source>
</evidence>
<name>A0AA36FUV3_9BILA</name>
<dbReference type="InterPro" id="IPR029130">
    <property type="entry name" value="Acid_ceramidase_N"/>
</dbReference>
<dbReference type="PANTHER" id="PTHR28583">
    <property type="entry name" value="ACID AMIDASE"/>
    <property type="match status" value="1"/>
</dbReference>
<comment type="pathway">
    <text evidence="3">Lipid metabolism; sphingolipid metabolism.</text>
</comment>
<dbReference type="Pfam" id="PF15508">
    <property type="entry name" value="NAAA-beta"/>
    <property type="match status" value="1"/>
</dbReference>
<evidence type="ECO:0000256" key="4">
    <source>
        <dbReference type="ARBA" id="ARBA00004991"/>
    </source>
</evidence>
<dbReference type="EMBL" id="CATQJA010002651">
    <property type="protein sequence ID" value="CAJ0577535.1"/>
    <property type="molecule type" value="Genomic_DNA"/>
</dbReference>
<dbReference type="GO" id="GO:0016020">
    <property type="term" value="C:membrane"/>
    <property type="evidence" value="ECO:0007669"/>
    <property type="project" value="GOC"/>
</dbReference>
<dbReference type="FunFam" id="3.60.60.10:FF:000006">
    <property type="entry name" value="N-acylethanolamine-hydrolyzing acid amidase"/>
    <property type="match status" value="1"/>
</dbReference>
<feature type="chain" id="PRO_5041588940" description="Acid ceramidase" evidence="18">
    <location>
        <begin position="17"/>
        <end position="394"/>
    </location>
</feature>
<dbReference type="PIRSF" id="PIRSF017632">
    <property type="entry name" value="Acid_ceramidase-like"/>
    <property type="match status" value="1"/>
</dbReference>
<evidence type="ECO:0000256" key="12">
    <source>
        <dbReference type="ARBA" id="ARBA00023145"/>
    </source>
</evidence>
<comment type="caution">
    <text evidence="21">The sequence shown here is derived from an EMBL/GenBank/DDBJ whole genome shotgun (WGS) entry which is preliminary data.</text>
</comment>
<evidence type="ECO:0000256" key="16">
    <source>
        <dbReference type="ARBA" id="ARBA00040588"/>
    </source>
</evidence>
<evidence type="ECO:0000256" key="6">
    <source>
        <dbReference type="ARBA" id="ARBA00011891"/>
    </source>
</evidence>
<reference evidence="21" key="1">
    <citation type="submission" date="2023-06" db="EMBL/GenBank/DDBJ databases">
        <authorList>
            <person name="Delattre M."/>
        </authorList>
    </citation>
    <scope>NUCLEOTIDE SEQUENCE</scope>
    <source>
        <strain evidence="21">AF72</strain>
    </source>
</reference>
<keyword evidence="15" id="KW-0458">Lysosome</keyword>
<comment type="pathway">
    <text evidence="4">Sphingolipid metabolism.</text>
</comment>
<evidence type="ECO:0000256" key="1">
    <source>
        <dbReference type="ARBA" id="ARBA00004371"/>
    </source>
</evidence>
<dbReference type="InterPro" id="IPR016699">
    <property type="entry name" value="Acid_ceramidase-like"/>
</dbReference>
<accession>A0AA36FUV3</accession>
<gene>
    <name evidence="22" type="ORF">MSPICULIGERA_LOCUS15807</name>
    <name evidence="21" type="ORF">MSPICULIGERA_LOCUS6882</name>
</gene>
<dbReference type="Pfam" id="PF02275">
    <property type="entry name" value="CBAH"/>
    <property type="match status" value="1"/>
</dbReference>
<dbReference type="GO" id="GO:0005764">
    <property type="term" value="C:lysosome"/>
    <property type="evidence" value="ECO:0007669"/>
    <property type="project" value="UniProtKB-SubCell"/>
</dbReference>
<evidence type="ECO:0000256" key="18">
    <source>
        <dbReference type="SAM" id="SignalP"/>
    </source>
</evidence>
<dbReference type="GO" id="GO:0006631">
    <property type="term" value="P:fatty acid metabolic process"/>
    <property type="evidence" value="ECO:0007669"/>
    <property type="project" value="InterPro"/>
</dbReference>
<comment type="similarity">
    <text evidence="5">Belongs to the acid ceramidase family.</text>
</comment>
<feature type="domain" description="Choloylglycine hydrolase/NAAA C-terminal" evidence="19">
    <location>
        <begin position="140"/>
        <end position="286"/>
    </location>
</feature>
<dbReference type="AlphaFoldDB" id="A0AA36FUV3"/>
<evidence type="ECO:0000259" key="19">
    <source>
        <dbReference type="Pfam" id="PF02275"/>
    </source>
</evidence>
<dbReference type="CDD" id="cd01903">
    <property type="entry name" value="Ntn_AC_NAAA"/>
    <property type="match status" value="1"/>
</dbReference>
<evidence type="ECO:0000313" key="22">
    <source>
        <dbReference type="EMBL" id="CAJ0577535.1"/>
    </source>
</evidence>
<evidence type="ECO:0000256" key="7">
    <source>
        <dbReference type="ARBA" id="ARBA00022525"/>
    </source>
</evidence>
<evidence type="ECO:0000313" key="21">
    <source>
        <dbReference type="EMBL" id="CAJ0568361.1"/>
    </source>
</evidence>
<keyword evidence="10" id="KW-0746">Sphingolipid metabolism</keyword>
<dbReference type="PANTHER" id="PTHR28583:SF1">
    <property type="entry name" value="ACID CERAMIDASE"/>
    <property type="match status" value="1"/>
</dbReference>
<feature type="non-terminal residue" evidence="21">
    <location>
        <position position="394"/>
    </location>
</feature>
<evidence type="ECO:0000256" key="5">
    <source>
        <dbReference type="ARBA" id="ARBA00005730"/>
    </source>
</evidence>
<feature type="signal peptide" evidence="18">
    <location>
        <begin position="1"/>
        <end position="16"/>
    </location>
</feature>
<keyword evidence="14" id="KW-0325">Glycoprotein</keyword>
<evidence type="ECO:0000256" key="15">
    <source>
        <dbReference type="ARBA" id="ARBA00023228"/>
    </source>
</evidence>
<keyword evidence="9" id="KW-0378">Hydrolase</keyword>
<evidence type="ECO:0000256" key="2">
    <source>
        <dbReference type="ARBA" id="ARBA00004613"/>
    </source>
</evidence>
<feature type="domain" description="Acid ceramidase N-terminal" evidence="20">
    <location>
        <begin position="45"/>
        <end position="104"/>
    </location>
</feature>
<keyword evidence="7" id="KW-0964">Secreted</keyword>
<comment type="subcellular location">
    <subcellularLocation>
        <location evidence="1">Lysosome</location>
    </subcellularLocation>
    <subcellularLocation>
        <location evidence="2">Secreted</location>
    </subcellularLocation>
</comment>
<evidence type="ECO:0000259" key="20">
    <source>
        <dbReference type="Pfam" id="PF15508"/>
    </source>
</evidence>
<evidence type="ECO:0000313" key="23">
    <source>
        <dbReference type="Proteomes" id="UP001177023"/>
    </source>
</evidence>
<protein>
    <recommendedName>
        <fullName evidence="16">Acid ceramidase</fullName>
        <ecNumber evidence="6">3.5.1.23</ecNumber>
    </recommendedName>
</protein>
<keyword evidence="8 18" id="KW-0732">Signal</keyword>
<organism evidence="21 23">
    <name type="scientific">Mesorhabditis spiculigera</name>
    <dbReference type="NCBI Taxonomy" id="96644"/>
    <lineage>
        <taxon>Eukaryota</taxon>
        <taxon>Metazoa</taxon>
        <taxon>Ecdysozoa</taxon>
        <taxon>Nematoda</taxon>
        <taxon>Chromadorea</taxon>
        <taxon>Rhabditida</taxon>
        <taxon>Rhabditina</taxon>
        <taxon>Rhabditomorpha</taxon>
        <taxon>Rhabditoidea</taxon>
        <taxon>Rhabditidae</taxon>
        <taxon>Mesorhabditinae</taxon>
        <taxon>Mesorhabditis</taxon>
    </lineage>
</organism>
<sequence length="394" mass="44891">MRTYVLLAALAVAGLSKHVELPAPYTDFCILDNGTNRYDPGDQFDVPWFNIDLDADPSQRWVQIAKRYKQDIHGLIQVLVDFITPIFPGALDFVDGVFAETIEKFQSPYREELISISQTADIPIGQVVLYNIFYEIFTVCTSIVGQDASNDMYHSRNLDFGLFLGWNYTKHEWEISQHLRKMILNVNWIKDGKVLYKSNHFAGYIGIYNALKPGKFSLTANERFMADGGLVGIIKWLLDEEPNGKWMTTLARETMENANTYAEAKDRLMNVPMLSPVYYILGGVNPWEGAIITRALNGTDLLTELDPHSPNGWYLLQTNYDPDVDPLYLDDRQTPGDRCMRKLGQKDMGFQGMYNVLSSKTNLNKLTTYTVLMHVKTGRFETIIQGCPGDCWPF</sequence>
<dbReference type="EC" id="3.5.1.23" evidence="6"/>
<dbReference type="GO" id="GO:0017064">
    <property type="term" value="F:fatty acid amide hydrolase activity"/>
    <property type="evidence" value="ECO:0007669"/>
    <property type="project" value="InterPro"/>
</dbReference>
<keyword evidence="13" id="KW-1015">Disulfide bond</keyword>
<evidence type="ECO:0000256" key="8">
    <source>
        <dbReference type="ARBA" id="ARBA00022729"/>
    </source>
</evidence>
<feature type="active site" description="Nucleophile" evidence="17">
    <location>
        <position position="140"/>
    </location>
</feature>
<evidence type="ECO:0000256" key="9">
    <source>
        <dbReference type="ARBA" id="ARBA00022801"/>
    </source>
</evidence>
<keyword evidence="12" id="KW-0865">Zymogen</keyword>
<evidence type="ECO:0000256" key="11">
    <source>
        <dbReference type="ARBA" id="ARBA00023098"/>
    </source>
</evidence>
<dbReference type="EMBL" id="CATQJA010001723">
    <property type="protein sequence ID" value="CAJ0568361.1"/>
    <property type="molecule type" value="Genomic_DNA"/>
</dbReference>
<evidence type="ECO:0000256" key="10">
    <source>
        <dbReference type="ARBA" id="ARBA00022919"/>
    </source>
</evidence>
<dbReference type="GO" id="GO:0017040">
    <property type="term" value="F:N-acylsphingosine amidohydrolase activity"/>
    <property type="evidence" value="ECO:0007669"/>
    <property type="project" value="UniProtKB-EC"/>
</dbReference>
<keyword evidence="23" id="KW-1185">Reference proteome</keyword>
<evidence type="ECO:0000256" key="14">
    <source>
        <dbReference type="ARBA" id="ARBA00023180"/>
    </source>
</evidence>
<dbReference type="Proteomes" id="UP001177023">
    <property type="component" value="Unassembled WGS sequence"/>
</dbReference>